<dbReference type="Proteomes" id="UP000215158">
    <property type="component" value="Plasmid pBN2"/>
</dbReference>
<name>A0A248VXY0_9BURK</name>
<organism evidence="4 5">
    <name type="scientific">Paraburkholderia aromaticivorans</name>
    <dbReference type="NCBI Taxonomy" id="2026199"/>
    <lineage>
        <taxon>Bacteria</taxon>
        <taxon>Pseudomonadati</taxon>
        <taxon>Pseudomonadota</taxon>
        <taxon>Betaproteobacteria</taxon>
        <taxon>Burkholderiales</taxon>
        <taxon>Burkholderiaceae</taxon>
        <taxon>Paraburkholderia</taxon>
    </lineage>
</organism>
<evidence type="ECO:0000256" key="1">
    <source>
        <dbReference type="ARBA" id="ARBA00000022"/>
    </source>
</evidence>
<comment type="catalytic activity">
    <reaction evidence="2">
        <text>2,5-diamino-6-hydroxy-4-(5-phosphoribosylamino)-pyrimidine + H2O = 2,5,6-triamino-4-hydroxypyrimidine + D-ribose 5-phosphate</text>
        <dbReference type="Rhea" id="RHEA:23436"/>
        <dbReference type="ChEBI" id="CHEBI:15377"/>
        <dbReference type="ChEBI" id="CHEBI:58614"/>
        <dbReference type="ChEBI" id="CHEBI:78346"/>
        <dbReference type="ChEBI" id="CHEBI:137796"/>
    </reaction>
</comment>
<dbReference type="OrthoDB" id="9793111at2"/>
<dbReference type="EMBL" id="CP022992">
    <property type="protein sequence ID" value="ASW03874.1"/>
    <property type="molecule type" value="Genomic_DNA"/>
</dbReference>
<protein>
    <recommendedName>
        <fullName evidence="3">NADAR domain-containing protein</fullName>
    </recommendedName>
</protein>
<sequence length="204" mass="22813">MKQAIEFYRANEKPYGAFSNLFRREIEINDSRFPTVEHAYQSLKPRDPRVRDWLMSAPSPSLVALAAHVLPSNDADPTEIMGRTADALLGFHTRPGWSRLRYPWMLACLRSKFMQHADLRELLLATGDTQIVEAGRIDDDAGRRWGIVNGRGQNYLGRMLMRVRAELAGTVFPDADLDARLHDGADPLRAALNISIATAIANAA</sequence>
<proteinExistence type="predicted"/>
<dbReference type="Gene3D" id="1.10.357.40">
    <property type="entry name" value="YbiA-like"/>
    <property type="match status" value="1"/>
</dbReference>
<gene>
    <name evidence="4" type="ORF">CJU94_37530</name>
</gene>
<dbReference type="Pfam" id="PF08719">
    <property type="entry name" value="NADAR"/>
    <property type="match status" value="1"/>
</dbReference>
<evidence type="ECO:0000313" key="4">
    <source>
        <dbReference type="EMBL" id="ASW03874.1"/>
    </source>
</evidence>
<dbReference type="RefSeq" id="WP_095423637.1">
    <property type="nucleotide sequence ID" value="NZ_CP022992.1"/>
</dbReference>
<dbReference type="InterPro" id="IPR012816">
    <property type="entry name" value="NADAR"/>
</dbReference>
<dbReference type="CDD" id="cd15457">
    <property type="entry name" value="NADAR"/>
    <property type="match status" value="1"/>
</dbReference>
<dbReference type="KEGG" id="parb:CJU94_37530"/>
<dbReference type="SUPFAM" id="SSF143990">
    <property type="entry name" value="YbiA-like"/>
    <property type="match status" value="1"/>
</dbReference>
<dbReference type="InterPro" id="IPR037238">
    <property type="entry name" value="YbiA-like_sf"/>
</dbReference>
<dbReference type="AlphaFoldDB" id="A0A248VXY0"/>
<comment type="catalytic activity">
    <reaction evidence="1">
        <text>5-amino-6-(5-phospho-D-ribosylamino)uracil + H2O = 5,6-diaminouracil + D-ribose 5-phosphate</text>
        <dbReference type="Rhea" id="RHEA:55020"/>
        <dbReference type="ChEBI" id="CHEBI:15377"/>
        <dbReference type="ChEBI" id="CHEBI:46252"/>
        <dbReference type="ChEBI" id="CHEBI:58453"/>
        <dbReference type="ChEBI" id="CHEBI:78346"/>
    </reaction>
</comment>
<accession>A0A248VXY0</accession>
<keyword evidence="5" id="KW-1185">Reference proteome</keyword>
<reference evidence="4 5" key="1">
    <citation type="submission" date="2017-08" db="EMBL/GenBank/DDBJ databases">
        <title>Identification and genetic characteristics of simultaneous BTEX- and naphthalene-degrading Paraburkholderia sp. BN5 isolated from petroleum-contaminated soil.</title>
        <authorList>
            <person name="Lee Y."/>
            <person name="Jeon C.O."/>
        </authorList>
    </citation>
    <scope>NUCLEOTIDE SEQUENCE [LARGE SCALE GENOMIC DNA]</scope>
    <source>
        <strain evidence="4 5">BN5</strain>
        <plasmid evidence="4 5">pBN2</plasmid>
    </source>
</reference>
<evidence type="ECO:0000256" key="2">
    <source>
        <dbReference type="ARBA" id="ARBA00000751"/>
    </source>
</evidence>
<feature type="domain" description="NADAR" evidence="3">
    <location>
        <begin position="7"/>
        <end position="167"/>
    </location>
</feature>
<evidence type="ECO:0000259" key="3">
    <source>
        <dbReference type="Pfam" id="PF08719"/>
    </source>
</evidence>
<geneLocation type="plasmid" evidence="4 5">
    <name>pBN2</name>
</geneLocation>
<keyword evidence="4" id="KW-0614">Plasmid</keyword>
<evidence type="ECO:0000313" key="5">
    <source>
        <dbReference type="Proteomes" id="UP000215158"/>
    </source>
</evidence>